<keyword evidence="9" id="KW-0539">Nucleus</keyword>
<name>A0A2T3AS94_AMORE</name>
<dbReference type="PANTHER" id="PTHR14195">
    <property type="entry name" value="G PATCH DOMAIN CONTAINING PROTEIN 2"/>
    <property type="match status" value="1"/>
</dbReference>
<dbReference type="SUPFAM" id="SSF82708">
    <property type="entry name" value="R3H domain"/>
    <property type="match status" value="1"/>
</dbReference>
<feature type="compositionally biased region" description="Basic and acidic residues" evidence="10">
    <location>
        <begin position="40"/>
        <end position="69"/>
    </location>
</feature>
<dbReference type="InterPro" id="IPR036867">
    <property type="entry name" value="R3H_dom_sf"/>
</dbReference>
<evidence type="ECO:0000256" key="1">
    <source>
        <dbReference type="ARBA" id="ARBA00004123"/>
    </source>
</evidence>
<dbReference type="RefSeq" id="XP_024717500.1">
    <property type="nucleotide sequence ID" value="XM_024862055.1"/>
</dbReference>
<feature type="domain" description="R3H" evidence="13">
    <location>
        <begin position="602"/>
        <end position="664"/>
    </location>
</feature>
<evidence type="ECO:0000259" key="11">
    <source>
        <dbReference type="PROSITE" id="PS50013"/>
    </source>
</evidence>
<feature type="domain" description="Chromo" evidence="11">
    <location>
        <begin position="350"/>
        <end position="411"/>
    </location>
</feature>
<dbReference type="InterPro" id="IPR051189">
    <property type="entry name" value="Splicing_assoc_domain"/>
</dbReference>
<dbReference type="Proteomes" id="UP000241818">
    <property type="component" value="Unassembled WGS sequence"/>
</dbReference>
<reference evidence="14 15" key="1">
    <citation type="journal article" date="2018" name="New Phytol.">
        <title>Comparative genomics and transcriptomics depict ericoid mycorrhizal fungi as versatile saprotrophs and plant mutualists.</title>
        <authorList>
            <person name="Martino E."/>
            <person name="Morin E."/>
            <person name="Grelet G.A."/>
            <person name="Kuo A."/>
            <person name="Kohler A."/>
            <person name="Daghino S."/>
            <person name="Barry K.W."/>
            <person name="Cichocki N."/>
            <person name="Clum A."/>
            <person name="Dockter R.B."/>
            <person name="Hainaut M."/>
            <person name="Kuo R.C."/>
            <person name="LaButti K."/>
            <person name="Lindahl B.D."/>
            <person name="Lindquist E.A."/>
            <person name="Lipzen A."/>
            <person name="Khouja H.R."/>
            <person name="Magnuson J."/>
            <person name="Murat C."/>
            <person name="Ohm R.A."/>
            <person name="Singer S.W."/>
            <person name="Spatafora J.W."/>
            <person name="Wang M."/>
            <person name="Veneault-Fourrey C."/>
            <person name="Henrissat B."/>
            <person name="Grigoriev I.V."/>
            <person name="Martin F.M."/>
            <person name="Perotto S."/>
        </authorList>
    </citation>
    <scope>NUCLEOTIDE SEQUENCE [LARGE SCALE GENOMIC DNA]</scope>
    <source>
        <strain evidence="14 15">ATCC 22711</strain>
    </source>
</reference>
<evidence type="ECO:0000259" key="12">
    <source>
        <dbReference type="PROSITE" id="PS50174"/>
    </source>
</evidence>
<dbReference type="SUPFAM" id="SSF54160">
    <property type="entry name" value="Chromo domain-like"/>
    <property type="match status" value="1"/>
</dbReference>
<comment type="similarity">
    <text evidence="3">Belongs to the SQS1 family.</text>
</comment>
<gene>
    <name evidence="14" type="ORF">M430DRAFT_128200</name>
</gene>
<evidence type="ECO:0000256" key="8">
    <source>
        <dbReference type="ARBA" id="ARBA00023187"/>
    </source>
</evidence>
<evidence type="ECO:0000256" key="9">
    <source>
        <dbReference type="ARBA" id="ARBA00023242"/>
    </source>
</evidence>
<sequence>MPRGKKAAHRARFQQPRYGSGASSRETSFVSSPATGASSRRGEHKGLTLQEEARNTERHHSFWESDQKLRHAKVNFVSAGRLDPLRPQPKDPESALAGMTLDSPSGEELEVEVEVEEELEKRNTGTHSTDLVNERNPLYIVDTVGSEPVPTGLPPPQLPLRPPSPTPSNSSEEVILFGGRNSQGEVISRARKPPKIPTDAIDAKIKLVEDRIHEQEELLDEAIRCKGVASKSSRESADSSPGEFDAILPKRGNRRNRRRDRHGPRAGLSKAEEDALVADYIANIEGGGDSLLQNASFNQRELGGSEDGGQDETESSREPNFPSKAGLDSGWDRSDMCDFDDLSTSDGAIGEVQAIVSKRDRKSGVQYLVVWQGQTVDEARWVPASALTGAAALSCINEFEAEEKLVAEFQDNGEEDSDDSEDTDVDDALEEEDDQDLLQRKIDRMTDEQIARLLAKQEELGMGSDELLLFDDAADADEDEDIPSITARFNPAMLPNRSRTKDRGTKPPRGEFPAATALADAYDGFDVMDFDRPSLKRKPKGRKGKLVVDLSDSELEISMQKTYENDRVKKKERKQEREELRAQGLLGSKNGKPDLKKKYQEGMSIREIKEEIRAFLMGKNTTLALPPMDKANRKIVHEIANAFNLKSKSAGTGTKRFPVLYRTSRTSAYVERTFDALEARLTRRFFPRMDVSGKRYSAGSKHSGRGGGGFSSAGVSYRDGDIVGGSAPELGVDNKGRAMLEKMGWSTGTALGALNNKGILQPVSHVVKTTKAGLG</sequence>
<feature type="region of interest" description="Disordered" evidence="10">
    <location>
        <begin position="116"/>
        <end position="135"/>
    </location>
</feature>
<dbReference type="GO" id="GO:0006397">
    <property type="term" value="P:mRNA processing"/>
    <property type="evidence" value="ECO:0007669"/>
    <property type="project" value="UniProtKB-KW"/>
</dbReference>
<dbReference type="InterPro" id="IPR000467">
    <property type="entry name" value="G_patch_dom"/>
</dbReference>
<comment type="subcellular location">
    <subcellularLocation>
        <location evidence="2">Cytoplasm</location>
    </subcellularLocation>
    <subcellularLocation>
        <location evidence="1">Nucleus</location>
    </subcellularLocation>
</comment>
<feature type="region of interest" description="Disordered" evidence="10">
    <location>
        <begin position="1"/>
        <end position="109"/>
    </location>
</feature>
<dbReference type="SMART" id="SM00393">
    <property type="entry name" value="R3H"/>
    <property type="match status" value="1"/>
</dbReference>
<keyword evidence="6" id="KW-0963">Cytoplasm</keyword>
<feature type="compositionally biased region" description="Polar residues" evidence="10">
    <location>
        <begin position="21"/>
        <end position="38"/>
    </location>
</feature>
<feature type="compositionally biased region" description="Acidic residues" evidence="10">
    <location>
        <begin position="411"/>
        <end position="435"/>
    </location>
</feature>
<feature type="region of interest" description="Disordered" evidence="10">
    <location>
        <begin position="409"/>
        <end position="435"/>
    </location>
</feature>
<dbReference type="GO" id="GO:0003676">
    <property type="term" value="F:nucleic acid binding"/>
    <property type="evidence" value="ECO:0007669"/>
    <property type="project" value="UniProtKB-UniRule"/>
</dbReference>
<comment type="subunit">
    <text evidence="4">Component of the NuA4 histone acetyltransferase complex.</text>
</comment>
<evidence type="ECO:0000256" key="4">
    <source>
        <dbReference type="ARBA" id="ARBA00011353"/>
    </source>
</evidence>
<dbReference type="GO" id="GO:0005737">
    <property type="term" value="C:cytoplasm"/>
    <property type="evidence" value="ECO:0007669"/>
    <property type="project" value="UniProtKB-SubCell"/>
</dbReference>
<dbReference type="InParanoid" id="A0A2T3AS94"/>
<evidence type="ECO:0000256" key="5">
    <source>
        <dbReference type="ARBA" id="ARBA00018964"/>
    </source>
</evidence>
<dbReference type="CDD" id="cd00024">
    <property type="entry name" value="CD_CSD"/>
    <property type="match status" value="1"/>
</dbReference>
<dbReference type="EMBL" id="KZ679017">
    <property type="protein sequence ID" value="PSS09202.1"/>
    <property type="molecule type" value="Genomic_DNA"/>
</dbReference>
<dbReference type="GO" id="GO:0008380">
    <property type="term" value="P:RNA splicing"/>
    <property type="evidence" value="ECO:0007669"/>
    <property type="project" value="UniProtKB-KW"/>
</dbReference>
<proteinExistence type="inferred from homology"/>
<evidence type="ECO:0000313" key="15">
    <source>
        <dbReference type="Proteomes" id="UP000241818"/>
    </source>
</evidence>
<evidence type="ECO:0000256" key="3">
    <source>
        <dbReference type="ARBA" id="ARBA00010306"/>
    </source>
</evidence>
<feature type="region of interest" description="Disordered" evidence="10">
    <location>
        <begin position="143"/>
        <end position="173"/>
    </location>
</feature>
<dbReference type="Gene3D" id="2.40.50.40">
    <property type="match status" value="1"/>
</dbReference>
<evidence type="ECO:0000256" key="2">
    <source>
        <dbReference type="ARBA" id="ARBA00004496"/>
    </source>
</evidence>
<feature type="domain" description="G-patch" evidence="12">
    <location>
        <begin position="732"/>
        <end position="775"/>
    </location>
</feature>
<evidence type="ECO:0000256" key="6">
    <source>
        <dbReference type="ARBA" id="ARBA00022490"/>
    </source>
</evidence>
<dbReference type="InterPro" id="IPR023780">
    <property type="entry name" value="Chromo_domain"/>
</dbReference>
<feature type="compositionally biased region" description="Basic residues" evidence="10">
    <location>
        <begin position="251"/>
        <end position="264"/>
    </location>
</feature>
<dbReference type="PROSITE" id="PS50174">
    <property type="entry name" value="G_PATCH"/>
    <property type="match status" value="1"/>
</dbReference>
<dbReference type="Pfam" id="PF01585">
    <property type="entry name" value="G-patch"/>
    <property type="match status" value="1"/>
</dbReference>
<keyword evidence="15" id="KW-1185">Reference proteome</keyword>
<dbReference type="AlphaFoldDB" id="A0A2T3AS94"/>
<feature type="region of interest" description="Disordered" evidence="10">
    <location>
        <begin position="223"/>
        <end position="272"/>
    </location>
</feature>
<dbReference type="Pfam" id="PF01424">
    <property type="entry name" value="R3H"/>
    <property type="match status" value="1"/>
</dbReference>
<dbReference type="GO" id="GO:0006338">
    <property type="term" value="P:chromatin remodeling"/>
    <property type="evidence" value="ECO:0007669"/>
    <property type="project" value="UniProtKB-ARBA"/>
</dbReference>
<feature type="compositionally biased region" description="Basic residues" evidence="10">
    <location>
        <begin position="1"/>
        <end position="12"/>
    </location>
</feature>
<dbReference type="Pfam" id="PF00385">
    <property type="entry name" value="Chromo"/>
    <property type="match status" value="1"/>
</dbReference>
<feature type="compositionally biased region" description="Pro residues" evidence="10">
    <location>
        <begin position="151"/>
        <end position="166"/>
    </location>
</feature>
<evidence type="ECO:0000256" key="10">
    <source>
        <dbReference type="SAM" id="MobiDB-lite"/>
    </source>
</evidence>
<organism evidence="14 15">
    <name type="scientific">Amorphotheca resinae ATCC 22711</name>
    <dbReference type="NCBI Taxonomy" id="857342"/>
    <lineage>
        <taxon>Eukaryota</taxon>
        <taxon>Fungi</taxon>
        <taxon>Dikarya</taxon>
        <taxon>Ascomycota</taxon>
        <taxon>Pezizomycotina</taxon>
        <taxon>Leotiomycetes</taxon>
        <taxon>Helotiales</taxon>
        <taxon>Amorphothecaceae</taxon>
        <taxon>Amorphotheca</taxon>
    </lineage>
</organism>
<evidence type="ECO:0000313" key="14">
    <source>
        <dbReference type="EMBL" id="PSS09202.1"/>
    </source>
</evidence>
<dbReference type="Gene3D" id="3.30.1370.50">
    <property type="entry name" value="R3H-like domain"/>
    <property type="match status" value="1"/>
</dbReference>
<dbReference type="PROSITE" id="PS50013">
    <property type="entry name" value="CHROMO_2"/>
    <property type="match status" value="1"/>
</dbReference>
<dbReference type="OrthoDB" id="21470at2759"/>
<dbReference type="InterPro" id="IPR016197">
    <property type="entry name" value="Chromo-like_dom_sf"/>
</dbReference>
<keyword evidence="8" id="KW-0508">mRNA splicing</keyword>
<accession>A0A2T3AS94</accession>
<dbReference type="PROSITE" id="PS51061">
    <property type="entry name" value="R3H"/>
    <property type="match status" value="1"/>
</dbReference>
<dbReference type="InterPro" id="IPR034082">
    <property type="entry name" value="R3H_G-patch"/>
</dbReference>
<dbReference type="SMART" id="SM00443">
    <property type="entry name" value="G_patch"/>
    <property type="match status" value="1"/>
</dbReference>
<evidence type="ECO:0000259" key="13">
    <source>
        <dbReference type="PROSITE" id="PS51061"/>
    </source>
</evidence>
<dbReference type="GeneID" id="36570136"/>
<dbReference type="GO" id="GO:0005634">
    <property type="term" value="C:nucleus"/>
    <property type="evidence" value="ECO:0007669"/>
    <property type="project" value="UniProtKB-SubCell"/>
</dbReference>
<evidence type="ECO:0000256" key="7">
    <source>
        <dbReference type="ARBA" id="ARBA00022664"/>
    </source>
</evidence>
<feature type="region of interest" description="Disordered" evidence="10">
    <location>
        <begin position="292"/>
        <end position="338"/>
    </location>
</feature>
<dbReference type="InterPro" id="IPR000953">
    <property type="entry name" value="Chromo/chromo_shadow_dom"/>
</dbReference>
<dbReference type="STRING" id="857342.A0A2T3AS94"/>
<dbReference type="CDD" id="cd02646">
    <property type="entry name" value="R3H_G-patch"/>
    <property type="match status" value="1"/>
</dbReference>
<protein>
    <recommendedName>
        <fullName evidence="5">Protein SQS1</fullName>
    </recommendedName>
</protein>
<keyword evidence="7" id="KW-0507">mRNA processing</keyword>
<dbReference type="InterPro" id="IPR001374">
    <property type="entry name" value="R3H_dom"/>
</dbReference>